<accession>A0A6N7QR89</accession>
<evidence type="ECO:0000313" key="2">
    <source>
        <dbReference type="EMBL" id="MRH78512.1"/>
    </source>
</evidence>
<feature type="transmembrane region" description="Helical" evidence="1">
    <location>
        <begin position="341"/>
        <end position="365"/>
    </location>
</feature>
<keyword evidence="1" id="KW-1133">Transmembrane helix</keyword>
<gene>
    <name evidence="2" type="ORF">GH984_07310</name>
</gene>
<feature type="transmembrane region" description="Helical" evidence="1">
    <location>
        <begin position="171"/>
        <end position="191"/>
    </location>
</feature>
<feature type="transmembrane region" description="Helical" evidence="1">
    <location>
        <begin position="198"/>
        <end position="215"/>
    </location>
</feature>
<feature type="transmembrane region" description="Helical" evidence="1">
    <location>
        <begin position="377"/>
        <end position="394"/>
    </location>
</feature>
<feature type="transmembrane region" description="Helical" evidence="1">
    <location>
        <begin position="119"/>
        <end position="136"/>
    </location>
</feature>
<protein>
    <recommendedName>
        <fullName evidence="4">O-antigen ligase domain-containing protein</fullName>
    </recommendedName>
</protein>
<dbReference type="EMBL" id="WJPP01000003">
    <property type="protein sequence ID" value="MRH78512.1"/>
    <property type="molecule type" value="Genomic_DNA"/>
</dbReference>
<feature type="transmembrane region" description="Helical" evidence="1">
    <location>
        <begin position="35"/>
        <end position="54"/>
    </location>
</feature>
<name>A0A6N7QR89_9GAMM</name>
<dbReference type="InterPro" id="IPR051533">
    <property type="entry name" value="WaaL-like"/>
</dbReference>
<dbReference type="PANTHER" id="PTHR37422:SF23">
    <property type="entry name" value="TEICHURONIC ACID BIOSYNTHESIS PROTEIN TUAE"/>
    <property type="match status" value="1"/>
</dbReference>
<dbReference type="Proteomes" id="UP000433788">
    <property type="component" value="Unassembled WGS sequence"/>
</dbReference>
<organism evidence="2 3">
    <name type="scientific">Spiribacter salilacus</name>
    <dbReference type="NCBI Taxonomy" id="2664894"/>
    <lineage>
        <taxon>Bacteria</taxon>
        <taxon>Pseudomonadati</taxon>
        <taxon>Pseudomonadota</taxon>
        <taxon>Gammaproteobacteria</taxon>
        <taxon>Chromatiales</taxon>
        <taxon>Ectothiorhodospiraceae</taxon>
        <taxon>Spiribacter</taxon>
    </lineage>
</organism>
<evidence type="ECO:0000313" key="3">
    <source>
        <dbReference type="Proteomes" id="UP000433788"/>
    </source>
</evidence>
<feature type="transmembrane region" description="Helical" evidence="1">
    <location>
        <begin position="243"/>
        <end position="262"/>
    </location>
</feature>
<keyword evidence="3" id="KW-1185">Reference proteome</keyword>
<proteinExistence type="predicted"/>
<keyword evidence="1" id="KW-0472">Membrane</keyword>
<dbReference type="AlphaFoldDB" id="A0A6N7QR89"/>
<feature type="transmembrane region" description="Helical" evidence="1">
    <location>
        <begin position="61"/>
        <end position="77"/>
    </location>
</feature>
<dbReference type="PANTHER" id="PTHR37422">
    <property type="entry name" value="TEICHURONIC ACID BIOSYNTHESIS PROTEIN TUAE"/>
    <property type="match status" value="1"/>
</dbReference>
<evidence type="ECO:0000256" key="1">
    <source>
        <dbReference type="SAM" id="Phobius"/>
    </source>
</evidence>
<comment type="caution">
    <text evidence="2">The sequence shown here is derived from an EMBL/GenBank/DDBJ whole genome shotgun (WGS) entry which is preliminary data.</text>
</comment>
<keyword evidence="1" id="KW-0812">Transmembrane</keyword>
<feature type="transmembrane region" description="Helical" evidence="1">
    <location>
        <begin position="83"/>
        <end position="107"/>
    </location>
</feature>
<feature type="transmembrane region" description="Helical" evidence="1">
    <location>
        <begin position="221"/>
        <end position="236"/>
    </location>
</feature>
<sequence length="432" mass="46428">MLKRPLPNLALSSAISAHLIAEVLRRFLGWSDLAYGLADMFVLTAALVVIVGYGIRLDKRIIIAFGIYVFFGVASHLGSGHPIILVAVGLRPLVLGIAVYAIAEVAFSRVPDTSRRLRAVLSVWLVIITVVAVYQIEAGVSAPINQIEGLPRGGRGDPYGGLDWLFRPTSIFMHTGRFGQFTFFLALIFVLPILSRRRHNLGVLLLAGCALFAVLLSGQRAAFVLLILAVLGIVLLQKRGRLALRLGTLLTAIFGVVAAANARVLEAVVDRVVSGFLGGFERVAEQGAGWSTGFMTYPLLGEGLGFFSLGAEPFGGEIYYSYMGRFGGGGENSWLSIQGEVGILGVAAFAVGLLLIVSRALRAYIRSGGPNGRNWEWHIAAAVFPLALSLWALTHHVFSNYLHMIALFTLFGASAGLERRRLLSQANADGRG</sequence>
<evidence type="ECO:0008006" key="4">
    <source>
        <dbReference type="Google" id="ProtNLM"/>
    </source>
</evidence>
<reference evidence="2 3" key="1">
    <citation type="submission" date="2019-11" db="EMBL/GenBank/DDBJ databases">
        <authorList>
            <person name="Zhang X.Y."/>
        </authorList>
    </citation>
    <scope>NUCLEOTIDE SEQUENCE [LARGE SCALE GENOMIC DNA]</scope>
    <source>
        <strain evidence="2 3">C176</strain>
    </source>
</reference>